<proteinExistence type="predicted"/>
<sequence>MKQELVNKLKDYIDLTSNIVGFDFYGTLDKTERRINLATYSVEKELTKAYKRFEESQYELTAHHLKLAIQEAGDFRLNAHLGSLEEINQLEELLQTTKDVLYGSLSEVINNTRKSIAKHYYDESQFNITLDELSDKVNISMVSELIDELMSGNLIKTYVIKGSENINADNVQWLNNILVTENLTNTLDSLKLMHTEPNLARIIPILSYNTRIELYSFFSIAVVSENGVVLLSDNTEFDNPHTATASRNPYRRREENFERLSFPYDIIWDKKLGEYQKLPMTNGNNFATWQIPLNTIYWDSMIFMKMLVQCYVNMSKDKTVGNIKHVGTFEQQLNTLSLPPSTKLTDDGHYKKLNSKWSGAEQHIKDIEEYLELFSSEPSGALVEVNTTLVTSTKDYNPNMLVTKQKAHELVEYYSREKKRSEVQNVYDESKKNPSNQRWYSQYSLDIKNWLMDGLRDNLDTILKLVYSGNKVFMELPSTIDTHCNFGGGVPQYTKKYVELTSYSSYADAWLNEDMYWCIYNDEQTAKRSVMFSIKHYWQMMELTNTPNRKDLPKSLAMYKCSNLIPYVGNTILRDTDPLMRLYDPASKAFSNGIDVMFKVSGRSDNKLKKKYFKYDKCIKMLDGTFMNMEEFITKYKIKNEK</sequence>
<protein>
    <submittedName>
        <fullName evidence="1">Uncharacterized protein</fullName>
    </submittedName>
</protein>
<organism evidence="1 2">
    <name type="scientific">Tenacibaculum phage PTm5</name>
    <dbReference type="NCBI Taxonomy" id="2547426"/>
    <lineage>
        <taxon>Viruses</taxon>
        <taxon>Duplodnaviria</taxon>
        <taxon>Heunggongvirae</taxon>
        <taxon>Uroviricota</taxon>
        <taxon>Caudoviricetes</taxon>
        <taxon>Shirahamavirus</taxon>
        <taxon>Shirahamavirus PTm1</taxon>
    </lineage>
</organism>
<accession>A0A5S9BZD3</accession>
<evidence type="ECO:0000313" key="1">
    <source>
        <dbReference type="EMBL" id="BBI90832.1"/>
    </source>
</evidence>
<name>A0A5S9BZD3_9CAUD</name>
<evidence type="ECO:0000313" key="2">
    <source>
        <dbReference type="Proteomes" id="UP000424080"/>
    </source>
</evidence>
<dbReference type="Proteomes" id="UP000424080">
    <property type="component" value="Segment"/>
</dbReference>
<reference evidence="1 2" key="1">
    <citation type="journal article" date="2019" name="Arch. Virol.">
        <title>A novel jumbo Tenacibaculum maritimum lytic phage with head-fiber-like appendages.</title>
        <authorList>
            <person name="Kawato Y."/>
            <person name="Istiqomah I."/>
            <person name="Gaafar A.Y."/>
            <person name="Hanaoka M."/>
            <person name="Ishimaru K."/>
            <person name="Yasuike M."/>
            <person name="Nishiki I."/>
            <person name="Nakamura Y."/>
            <person name="Fujiwara A."/>
            <person name="Nakai T."/>
        </authorList>
    </citation>
    <scope>NUCLEOTIDE SEQUENCE [LARGE SCALE GENOMIC DNA]</scope>
    <source>
        <strain evidence="1 2">PTm5</strain>
    </source>
</reference>
<dbReference type="EMBL" id="AP019525">
    <property type="protein sequence ID" value="BBI90832.1"/>
    <property type="molecule type" value="Genomic_DNA"/>
</dbReference>